<proteinExistence type="predicted"/>
<name>A0ABQ4N2L2_9BACL</name>
<keyword evidence="2" id="KW-1185">Reference proteome</keyword>
<evidence type="ECO:0000313" key="1">
    <source>
        <dbReference type="EMBL" id="GIQ62392.1"/>
    </source>
</evidence>
<dbReference type="Proteomes" id="UP000680304">
    <property type="component" value="Unassembled WGS sequence"/>
</dbReference>
<gene>
    <name evidence="1" type="ORF">PACILC2_09600</name>
</gene>
<accession>A0ABQ4N2L2</accession>
<sequence>MRELAESEQAASNTPWFGQLMGGPQLFAYLWQTDLWLRHYNVSIR</sequence>
<organism evidence="1 2">
    <name type="scientific">Paenibacillus cisolokensis</name>
    <dbReference type="NCBI Taxonomy" id="1658519"/>
    <lineage>
        <taxon>Bacteria</taxon>
        <taxon>Bacillati</taxon>
        <taxon>Bacillota</taxon>
        <taxon>Bacilli</taxon>
        <taxon>Bacillales</taxon>
        <taxon>Paenibacillaceae</taxon>
        <taxon>Paenibacillus</taxon>
    </lineage>
</organism>
<comment type="caution">
    <text evidence="1">The sequence shown here is derived from an EMBL/GenBank/DDBJ whole genome shotgun (WGS) entry which is preliminary data.</text>
</comment>
<dbReference type="EMBL" id="BOVJ01000029">
    <property type="protein sequence ID" value="GIQ62392.1"/>
    <property type="molecule type" value="Genomic_DNA"/>
</dbReference>
<protein>
    <recommendedName>
        <fullName evidence="3">Asparagine synthetase domain-containing protein</fullName>
    </recommendedName>
</protein>
<evidence type="ECO:0008006" key="3">
    <source>
        <dbReference type="Google" id="ProtNLM"/>
    </source>
</evidence>
<reference evidence="1 2" key="1">
    <citation type="submission" date="2021-04" db="EMBL/GenBank/DDBJ databases">
        <title>Draft genome sequence of Paenibacillus cisolokensis, LC2-13A.</title>
        <authorList>
            <person name="Uke A."/>
            <person name="Chhe C."/>
            <person name="Baramee S."/>
            <person name="Kosugi A."/>
        </authorList>
    </citation>
    <scope>NUCLEOTIDE SEQUENCE [LARGE SCALE GENOMIC DNA]</scope>
    <source>
        <strain evidence="1 2">LC2-13A</strain>
    </source>
</reference>
<evidence type="ECO:0000313" key="2">
    <source>
        <dbReference type="Proteomes" id="UP000680304"/>
    </source>
</evidence>